<feature type="transmembrane region" description="Helical" evidence="1">
    <location>
        <begin position="169"/>
        <end position="190"/>
    </location>
</feature>
<dbReference type="EMBL" id="DTBD01000022">
    <property type="protein sequence ID" value="HGQ64193.1"/>
    <property type="molecule type" value="Genomic_DNA"/>
</dbReference>
<reference evidence="4" key="1">
    <citation type="journal article" date="2020" name="mSystems">
        <title>Genome- and Community-Level Interaction Insights into Carbon Utilization and Element Cycling Functions of Hydrothermarchaeota in Hydrothermal Sediment.</title>
        <authorList>
            <person name="Zhou Z."/>
            <person name="Liu Y."/>
            <person name="Xu W."/>
            <person name="Pan J."/>
            <person name="Luo Z.H."/>
            <person name="Li M."/>
        </authorList>
    </citation>
    <scope>NUCLEOTIDE SEQUENCE [LARGE SCALE GENOMIC DNA]</scope>
    <source>
        <strain evidence="4">SpSt-637</strain>
        <strain evidence="3">SpSt-667</strain>
    </source>
</reference>
<evidence type="ECO:0000313" key="3">
    <source>
        <dbReference type="EMBL" id="HGQ36260.1"/>
    </source>
</evidence>
<keyword evidence="1" id="KW-0812">Transmembrane</keyword>
<dbReference type="CDD" id="cd01044">
    <property type="entry name" value="Ferritin_CCC1_N"/>
    <property type="match status" value="1"/>
</dbReference>
<feature type="transmembrane region" description="Helical" evidence="1">
    <location>
        <begin position="230"/>
        <end position="253"/>
    </location>
</feature>
<dbReference type="Gene3D" id="1.20.1260.10">
    <property type="match status" value="1"/>
</dbReference>
<keyword evidence="1" id="KW-1133">Transmembrane helix</keyword>
<dbReference type="EMBL" id="DTCK01000039">
    <property type="protein sequence ID" value="HGQ36260.1"/>
    <property type="molecule type" value="Genomic_DNA"/>
</dbReference>
<dbReference type="GO" id="GO:0016491">
    <property type="term" value="F:oxidoreductase activity"/>
    <property type="evidence" value="ECO:0007669"/>
    <property type="project" value="InterPro"/>
</dbReference>
<evidence type="ECO:0000259" key="2">
    <source>
        <dbReference type="Pfam" id="PF02915"/>
    </source>
</evidence>
<proteinExistence type="predicted"/>
<dbReference type="InterPro" id="IPR039376">
    <property type="entry name" value="Ferritin_CCC1_N"/>
</dbReference>
<dbReference type="InterPro" id="IPR003251">
    <property type="entry name" value="Rr_diiron-bd_dom"/>
</dbReference>
<evidence type="ECO:0000256" key="1">
    <source>
        <dbReference type="SAM" id="Phobius"/>
    </source>
</evidence>
<dbReference type="InterPro" id="IPR009078">
    <property type="entry name" value="Ferritin-like_SF"/>
</dbReference>
<comment type="caution">
    <text evidence="4">The sequence shown here is derived from an EMBL/GenBank/DDBJ whole genome shotgun (WGS) entry which is preliminary data.</text>
</comment>
<dbReference type="Pfam" id="PF02915">
    <property type="entry name" value="Rubrerythrin"/>
    <property type="match status" value="1"/>
</dbReference>
<feature type="transmembrane region" description="Helical" evidence="1">
    <location>
        <begin position="265"/>
        <end position="287"/>
    </location>
</feature>
<protein>
    <submittedName>
        <fullName evidence="4">Rubrerythrin family protein</fullName>
    </submittedName>
</protein>
<evidence type="ECO:0000313" key="4">
    <source>
        <dbReference type="EMBL" id="HGQ64193.1"/>
    </source>
</evidence>
<feature type="domain" description="Rubrerythrin diiron-binding" evidence="2">
    <location>
        <begin position="6"/>
        <end position="127"/>
    </location>
</feature>
<dbReference type="InterPro" id="IPR012347">
    <property type="entry name" value="Ferritin-like"/>
</dbReference>
<organism evidence="4">
    <name type="scientific">Ignisphaera aggregans</name>
    <dbReference type="NCBI Taxonomy" id="334771"/>
    <lineage>
        <taxon>Archaea</taxon>
        <taxon>Thermoproteota</taxon>
        <taxon>Thermoprotei</taxon>
        <taxon>Desulfurococcales</taxon>
        <taxon>Desulfurococcaceae</taxon>
        <taxon>Ignisphaera</taxon>
    </lineage>
</organism>
<gene>
    <name evidence="4" type="ORF">ENU08_03015</name>
    <name evidence="3" type="ORF">ENU41_06255</name>
</gene>
<dbReference type="SUPFAM" id="SSF47240">
    <property type="entry name" value="Ferritin-like"/>
    <property type="match status" value="1"/>
</dbReference>
<sequence length="293" mass="32671">MHVMKIIRGACEDEYFSHHVYRYLAKSPFVSRKLKEIIEKAAEDELKHYIFWKNIVGECASKVSILKVLLSTVIFYLFGLTVTLKFIESKESNATQLYKSLVESKPELRDEINRIIEDEEKHEKEFALSVDEGRVKYIGSITLGISDALVELTGIYTGSLGAFENTLNAGLTGLLAGVAASISMGIASYAQTKHEGRLNPRLSAFYTFTAYLAVVIVLALPYFLISSLTIAFSVMLVLALVVVAYITFYASVLHNRNYFREFTETALLIFGVSILLYILGSVLGSVFGVKQVD</sequence>
<feature type="transmembrane region" description="Helical" evidence="1">
    <location>
        <begin position="202"/>
        <end position="224"/>
    </location>
</feature>
<dbReference type="AlphaFoldDB" id="A0A7C4JKQ7"/>
<feature type="transmembrane region" description="Helical" evidence="1">
    <location>
        <begin position="68"/>
        <end position="87"/>
    </location>
</feature>
<dbReference type="GO" id="GO:0046872">
    <property type="term" value="F:metal ion binding"/>
    <property type="evidence" value="ECO:0007669"/>
    <property type="project" value="InterPro"/>
</dbReference>
<name>A0A7C4JKQ7_9CREN</name>
<keyword evidence="1" id="KW-0472">Membrane</keyword>
<accession>A0A7C4JKQ7</accession>